<dbReference type="AlphaFoldDB" id="A0A836KBQ9"/>
<dbReference type="RefSeq" id="XP_067059322.1">
    <property type="nucleotide sequence ID" value="XM_067203631.1"/>
</dbReference>
<feature type="compositionally biased region" description="Polar residues" evidence="2">
    <location>
        <begin position="269"/>
        <end position="278"/>
    </location>
</feature>
<name>A0A836KBQ9_9TRYP</name>
<keyword evidence="4" id="KW-1185">Reference proteome</keyword>
<reference evidence="4" key="1">
    <citation type="journal article" date="2021" name="Microbiol. Resour. Announc.">
        <title>LGAAP: Leishmaniinae Genome Assembly and Annotation Pipeline.</title>
        <authorList>
            <person name="Almutairi H."/>
            <person name="Urbaniak M.D."/>
            <person name="Bates M.D."/>
            <person name="Jariyapan N."/>
            <person name="Kwakye-Nuako G."/>
            <person name="Thomaz-Soccol V."/>
            <person name="Al-Salem W.S."/>
            <person name="Dillon R.J."/>
            <person name="Bates P.A."/>
            <person name="Gatherer D."/>
        </authorList>
    </citation>
    <scope>NUCLEOTIDE SEQUENCE [LARGE SCALE GENOMIC DNA]</scope>
</reference>
<evidence type="ECO:0000313" key="3">
    <source>
        <dbReference type="EMBL" id="KAG5466432.1"/>
    </source>
</evidence>
<gene>
    <name evidence="3" type="ORF">LSCM4_01583</name>
</gene>
<proteinExistence type="predicted"/>
<feature type="coiled-coil region" evidence="1">
    <location>
        <begin position="53"/>
        <end position="87"/>
    </location>
</feature>
<evidence type="ECO:0000313" key="4">
    <source>
        <dbReference type="Proteomes" id="UP000674143"/>
    </source>
</evidence>
<reference evidence="4" key="2">
    <citation type="journal article" date="2021" name="Sci. Data">
        <title>Chromosome-scale genome sequencing, assembly and annotation of six genomes from subfamily Leishmaniinae.</title>
        <authorList>
            <person name="Almutairi H."/>
            <person name="Urbaniak M.D."/>
            <person name="Bates M.D."/>
            <person name="Jariyapan N."/>
            <person name="Kwakye-Nuako G."/>
            <person name="Thomaz Soccol V."/>
            <person name="Al-Salem W.S."/>
            <person name="Dillon R.J."/>
            <person name="Bates P.A."/>
            <person name="Gatherer D."/>
        </authorList>
    </citation>
    <scope>NUCLEOTIDE SEQUENCE [LARGE SCALE GENOMIC DNA]</scope>
</reference>
<comment type="caution">
    <text evidence="3">The sequence shown here is derived from an EMBL/GenBank/DDBJ whole genome shotgun (WGS) entry which is preliminary data.</text>
</comment>
<feature type="region of interest" description="Disordered" evidence="2">
    <location>
        <begin position="237"/>
        <end position="284"/>
    </location>
</feature>
<evidence type="ECO:0000256" key="2">
    <source>
        <dbReference type="SAM" id="MobiDB-lite"/>
    </source>
</evidence>
<sequence length="341" mass="38547">MPQSLSSQRTALPFDSGNADAVVASTMSTVRQIAGLSSRERLRRDQERKLRQLPFLYRRVQELQDTCERLEDELASSHQQVFAFQQEMFALRSLIKFTEHPELAAAAQEDAARRLLQEEVKGLRRLVQRLQREKALSLLQCEEACEAAELYKQLYDQLYEESMRTTETGAGGGPTSGVESVARPLPNRREGVATLATSPAPSTVASTEEQMTQLHGVLKLERARSLVLEEAVHALQPDMTETTDTDTKRCVPAPNRSSRSSERRREDQTSGIHASQQRVFADETHRRASRLKRLVAVLRSENRLLTQRVGEVVARNMRCVKDIAALKLDNKRLALQRRTES</sequence>
<accession>A0A836KBQ9</accession>
<feature type="compositionally biased region" description="Basic and acidic residues" evidence="2">
    <location>
        <begin position="259"/>
        <end position="268"/>
    </location>
</feature>
<dbReference type="Proteomes" id="UP000674143">
    <property type="component" value="Unassembled WGS sequence"/>
</dbReference>
<dbReference type="EMBL" id="JAFHLR010000035">
    <property type="protein sequence ID" value="KAG5466432.1"/>
    <property type="molecule type" value="Genomic_DNA"/>
</dbReference>
<organism evidence="3 4">
    <name type="scientific">Leishmania orientalis</name>
    <dbReference type="NCBI Taxonomy" id="2249476"/>
    <lineage>
        <taxon>Eukaryota</taxon>
        <taxon>Discoba</taxon>
        <taxon>Euglenozoa</taxon>
        <taxon>Kinetoplastea</taxon>
        <taxon>Metakinetoplastina</taxon>
        <taxon>Trypanosomatida</taxon>
        <taxon>Trypanosomatidae</taxon>
        <taxon>Leishmaniinae</taxon>
        <taxon>Leishmania</taxon>
    </lineage>
</organism>
<keyword evidence="1" id="KW-0175">Coiled coil</keyword>
<dbReference type="KEGG" id="loi:92357565"/>
<protein>
    <submittedName>
        <fullName evidence="3">Uncharacterized protein</fullName>
    </submittedName>
</protein>
<dbReference type="GeneID" id="92357565"/>
<evidence type="ECO:0000256" key="1">
    <source>
        <dbReference type="SAM" id="Coils"/>
    </source>
</evidence>